<organism evidence="2 3">
    <name type="scientific">Candidatus Vogelbacteria bacterium RIFOXYD2_FULL_44_9</name>
    <dbReference type="NCBI Taxonomy" id="1802441"/>
    <lineage>
        <taxon>Bacteria</taxon>
        <taxon>Candidatus Vogeliibacteriota</taxon>
    </lineage>
</organism>
<keyword evidence="1" id="KW-1133">Transmembrane helix</keyword>
<evidence type="ECO:0000313" key="2">
    <source>
        <dbReference type="EMBL" id="OHA60854.1"/>
    </source>
</evidence>
<reference evidence="2 3" key="1">
    <citation type="journal article" date="2016" name="Nat. Commun.">
        <title>Thousands of microbial genomes shed light on interconnected biogeochemical processes in an aquifer system.</title>
        <authorList>
            <person name="Anantharaman K."/>
            <person name="Brown C.T."/>
            <person name="Hug L.A."/>
            <person name="Sharon I."/>
            <person name="Castelle C.J."/>
            <person name="Probst A.J."/>
            <person name="Thomas B.C."/>
            <person name="Singh A."/>
            <person name="Wilkins M.J."/>
            <person name="Karaoz U."/>
            <person name="Brodie E.L."/>
            <person name="Williams K.H."/>
            <person name="Hubbard S.S."/>
            <person name="Banfield J.F."/>
        </authorList>
    </citation>
    <scope>NUCLEOTIDE SEQUENCE [LARGE SCALE GENOMIC DNA]</scope>
</reference>
<evidence type="ECO:0000256" key="1">
    <source>
        <dbReference type="SAM" id="Phobius"/>
    </source>
</evidence>
<dbReference type="Proteomes" id="UP000177140">
    <property type="component" value="Unassembled WGS sequence"/>
</dbReference>
<dbReference type="AlphaFoldDB" id="A0A1G2QJM7"/>
<gene>
    <name evidence="2" type="ORF">A2556_00415</name>
</gene>
<feature type="transmembrane region" description="Helical" evidence="1">
    <location>
        <begin position="12"/>
        <end position="36"/>
    </location>
</feature>
<dbReference type="EMBL" id="MHTM01000044">
    <property type="protein sequence ID" value="OHA60854.1"/>
    <property type="molecule type" value="Genomic_DNA"/>
</dbReference>
<sequence length="276" mass="30677">MSKPLTKITSAFFKALIIIFAFIGFVLTAGFLAQYFGLTKVPGAIDWRSRSFSSDTTKPQTNSAWQQSEEWSTLKKALVKDAPVIQRAARDAGVSPRLIATTIVSEQIRLFTSEREVFKQIFAPLSILGVQSQFSLGVTGIKYDTAQQVEANLQDRTSPFYLGPNFVHLLDFASTTDQGNERLTRLADQHDHYYSYLYTGLYLRQVTAQWQRAGVDISHQPGVLATLFNLGFAKSQPKSNPAIGGAEIEVGGQKYTFGGLAQEFYDSNELLTELPR</sequence>
<keyword evidence="1" id="KW-0472">Membrane</keyword>
<evidence type="ECO:0000313" key="3">
    <source>
        <dbReference type="Proteomes" id="UP000177140"/>
    </source>
</evidence>
<name>A0A1G2QJM7_9BACT</name>
<proteinExistence type="predicted"/>
<protein>
    <submittedName>
        <fullName evidence="2">Uncharacterized protein</fullName>
    </submittedName>
</protein>
<keyword evidence="1" id="KW-0812">Transmembrane</keyword>
<accession>A0A1G2QJM7</accession>
<comment type="caution">
    <text evidence="2">The sequence shown here is derived from an EMBL/GenBank/DDBJ whole genome shotgun (WGS) entry which is preliminary data.</text>
</comment>